<reference evidence="7" key="2">
    <citation type="journal article" date="2021" name="PeerJ">
        <title>Extensive microbial diversity within the chicken gut microbiome revealed by metagenomics and culture.</title>
        <authorList>
            <person name="Gilroy R."/>
            <person name="Ravi A."/>
            <person name="Getino M."/>
            <person name="Pursley I."/>
            <person name="Horton D.L."/>
            <person name="Alikhan N.F."/>
            <person name="Baker D."/>
            <person name="Gharbi K."/>
            <person name="Hall N."/>
            <person name="Watson M."/>
            <person name="Adriaenssens E.M."/>
            <person name="Foster-Nyarko E."/>
            <person name="Jarju S."/>
            <person name="Secka A."/>
            <person name="Antonio M."/>
            <person name="Oren A."/>
            <person name="Chaudhuri R.R."/>
            <person name="La Ragione R."/>
            <person name="Hildebrand F."/>
            <person name="Pallen M.J."/>
        </authorList>
    </citation>
    <scope>NUCLEOTIDE SEQUENCE</scope>
    <source>
        <strain evidence="7">CHK180-2868</strain>
    </source>
</reference>
<feature type="transmembrane region" description="Helical" evidence="6">
    <location>
        <begin position="78"/>
        <end position="96"/>
    </location>
</feature>
<keyword evidence="5 6" id="KW-0472">Membrane</keyword>
<evidence type="ECO:0000256" key="3">
    <source>
        <dbReference type="ARBA" id="ARBA00022692"/>
    </source>
</evidence>
<reference evidence="7" key="1">
    <citation type="submission" date="2020-10" db="EMBL/GenBank/DDBJ databases">
        <authorList>
            <person name="Gilroy R."/>
        </authorList>
    </citation>
    <scope>NUCLEOTIDE SEQUENCE</scope>
    <source>
        <strain evidence="7">CHK180-2868</strain>
    </source>
</reference>
<evidence type="ECO:0000256" key="6">
    <source>
        <dbReference type="SAM" id="Phobius"/>
    </source>
</evidence>
<evidence type="ECO:0000256" key="4">
    <source>
        <dbReference type="ARBA" id="ARBA00022989"/>
    </source>
</evidence>
<evidence type="ECO:0000256" key="1">
    <source>
        <dbReference type="ARBA" id="ARBA00004651"/>
    </source>
</evidence>
<feature type="transmembrane region" description="Helical" evidence="6">
    <location>
        <begin position="139"/>
        <end position="159"/>
    </location>
</feature>
<feature type="transmembrane region" description="Helical" evidence="6">
    <location>
        <begin position="7"/>
        <end position="29"/>
    </location>
</feature>
<evidence type="ECO:0000313" key="8">
    <source>
        <dbReference type="Proteomes" id="UP000824250"/>
    </source>
</evidence>
<dbReference type="Proteomes" id="UP000824250">
    <property type="component" value="Unassembled WGS sequence"/>
</dbReference>
<accession>A0A9D1A5S1</accession>
<dbReference type="InterPro" id="IPR001851">
    <property type="entry name" value="ABC_transp_permease"/>
</dbReference>
<dbReference type="CDD" id="cd06580">
    <property type="entry name" value="TM_PBP1_transp_TpRbsC_like"/>
    <property type="match status" value="1"/>
</dbReference>
<feature type="transmembrane region" description="Helical" evidence="6">
    <location>
        <begin position="108"/>
        <end position="127"/>
    </location>
</feature>
<gene>
    <name evidence="7" type="ORF">IAB28_06060</name>
</gene>
<keyword evidence="2" id="KW-1003">Cell membrane</keyword>
<dbReference type="Pfam" id="PF02653">
    <property type="entry name" value="BPD_transp_2"/>
    <property type="match status" value="1"/>
</dbReference>
<evidence type="ECO:0000313" key="7">
    <source>
        <dbReference type="EMBL" id="HIR05515.1"/>
    </source>
</evidence>
<dbReference type="GO" id="GO:0005886">
    <property type="term" value="C:plasma membrane"/>
    <property type="evidence" value="ECO:0007669"/>
    <property type="project" value="UniProtKB-SubCell"/>
</dbReference>
<sequence>MSIKFTAVRLLCAFAIAIALSVAIIFAISEEPGTAVFNLFLGPLQSKRHFFEVFASSVPLIFTGLALGLVFKSGNFSMIADACLYTGGVVTAALAIETALPAGVHPVVIMLAAAAVGGIIGSIPALLKVYFHTNELVTSLMFNYVFYYLGIYTITKFFADREAGAFASRRYQATASLGKLLEGTNFHVGYLIAIAVVIALYILLFKTKFGYEIRISGSNPEFAKYSGINTSKVIILTQVIAGAVAGLGGSVEQMAMYQRFNWQDSPSYAWDGVIIAILSGNNPKMVPFAAFFLAYIRVGADLMSRRSDVQNELVSIIQAVLILFVTAERFMAGWKQRQEAKKALGGEA</sequence>
<feature type="transmembrane region" description="Helical" evidence="6">
    <location>
        <begin position="49"/>
        <end position="71"/>
    </location>
</feature>
<proteinExistence type="predicted"/>
<dbReference type="GO" id="GO:0022857">
    <property type="term" value="F:transmembrane transporter activity"/>
    <property type="evidence" value="ECO:0007669"/>
    <property type="project" value="InterPro"/>
</dbReference>
<evidence type="ECO:0000256" key="2">
    <source>
        <dbReference type="ARBA" id="ARBA00022475"/>
    </source>
</evidence>
<feature type="transmembrane region" description="Helical" evidence="6">
    <location>
        <begin position="186"/>
        <end position="205"/>
    </location>
</feature>
<organism evidence="7 8">
    <name type="scientific">Candidatus Copromonas faecavium</name>
    <name type="common">nom. illeg.</name>
    <dbReference type="NCBI Taxonomy" id="2840740"/>
    <lineage>
        <taxon>Bacteria</taxon>
        <taxon>Bacillati</taxon>
        <taxon>Bacillota</taxon>
        <taxon>Clostridia</taxon>
        <taxon>Lachnospirales</taxon>
        <taxon>Lachnospiraceae</taxon>
        <taxon>Candidatus Copromonas (nom. illeg.)</taxon>
    </lineage>
</organism>
<feature type="transmembrane region" description="Helical" evidence="6">
    <location>
        <begin position="233"/>
        <end position="251"/>
    </location>
</feature>
<comment type="subcellular location">
    <subcellularLocation>
        <location evidence="1">Cell membrane</location>
        <topology evidence="1">Multi-pass membrane protein</topology>
    </subcellularLocation>
</comment>
<dbReference type="PANTHER" id="PTHR47089">
    <property type="entry name" value="ABC TRANSPORTER, PERMEASE PROTEIN"/>
    <property type="match status" value="1"/>
</dbReference>
<comment type="caution">
    <text evidence="7">The sequence shown here is derived from an EMBL/GenBank/DDBJ whole genome shotgun (WGS) entry which is preliminary data.</text>
</comment>
<dbReference type="AlphaFoldDB" id="A0A9D1A5S1"/>
<name>A0A9D1A5S1_9FIRM</name>
<dbReference type="EMBL" id="DVGC01000032">
    <property type="protein sequence ID" value="HIR05515.1"/>
    <property type="molecule type" value="Genomic_DNA"/>
</dbReference>
<protein>
    <submittedName>
        <fullName evidence="7">ABC transporter permease</fullName>
    </submittedName>
</protein>
<keyword evidence="4 6" id="KW-1133">Transmembrane helix</keyword>
<dbReference type="PANTHER" id="PTHR47089:SF1">
    <property type="entry name" value="GUANOSINE ABC TRANSPORTER PERMEASE PROTEIN NUPP"/>
    <property type="match status" value="1"/>
</dbReference>
<evidence type="ECO:0000256" key="5">
    <source>
        <dbReference type="ARBA" id="ARBA00023136"/>
    </source>
</evidence>
<keyword evidence="3 6" id="KW-0812">Transmembrane</keyword>